<accession>A0A318JPQ4</accession>
<name>A0A318JPQ4_9NOCA</name>
<dbReference type="Proteomes" id="UP000247569">
    <property type="component" value="Unassembled WGS sequence"/>
</dbReference>
<gene>
    <name evidence="1" type="ORF">DFR70_12384</name>
</gene>
<reference evidence="1 2" key="1">
    <citation type="submission" date="2018-05" db="EMBL/GenBank/DDBJ databases">
        <title>Genomic Encyclopedia of Type Strains, Phase IV (KMG-IV): sequencing the most valuable type-strain genomes for metagenomic binning, comparative biology and taxonomic classification.</title>
        <authorList>
            <person name="Goeker M."/>
        </authorList>
    </citation>
    <scope>NUCLEOTIDE SEQUENCE [LARGE SCALE GENOMIC DNA]</scope>
    <source>
        <strain evidence="1 2">DSM 44704</strain>
    </source>
</reference>
<dbReference type="AlphaFoldDB" id="A0A318JPQ4"/>
<protein>
    <submittedName>
        <fullName evidence="1">Uncharacterized protein</fullName>
    </submittedName>
</protein>
<dbReference type="EMBL" id="QJKF01000023">
    <property type="protein sequence ID" value="PXX54790.1"/>
    <property type="molecule type" value="Genomic_DNA"/>
</dbReference>
<keyword evidence="2" id="KW-1185">Reference proteome</keyword>
<evidence type="ECO:0000313" key="2">
    <source>
        <dbReference type="Proteomes" id="UP000247569"/>
    </source>
</evidence>
<organism evidence="1 2">
    <name type="scientific">Nocardia tenerifensis</name>
    <dbReference type="NCBI Taxonomy" id="228006"/>
    <lineage>
        <taxon>Bacteria</taxon>
        <taxon>Bacillati</taxon>
        <taxon>Actinomycetota</taxon>
        <taxon>Actinomycetes</taxon>
        <taxon>Mycobacteriales</taxon>
        <taxon>Nocardiaceae</taxon>
        <taxon>Nocardia</taxon>
    </lineage>
</organism>
<sequence length="44" mass="4782">MLIPPINWLTAALYHLVAVNRHRLPGGTPACTLPAPKHNQEPTA</sequence>
<evidence type="ECO:0000313" key="1">
    <source>
        <dbReference type="EMBL" id="PXX54790.1"/>
    </source>
</evidence>
<comment type="caution">
    <text evidence="1">The sequence shown here is derived from an EMBL/GenBank/DDBJ whole genome shotgun (WGS) entry which is preliminary data.</text>
</comment>
<proteinExistence type="predicted"/>